<dbReference type="PANTHER" id="PTHR30194:SF3">
    <property type="entry name" value="CROSSOVER JUNCTION ENDODEOXYRIBONUCLEASE RUVC"/>
    <property type="match status" value="1"/>
</dbReference>
<dbReference type="PRINTS" id="PR00696">
    <property type="entry name" value="RSOLVASERUVC"/>
</dbReference>
<feature type="binding site" evidence="13">
    <location>
        <position position="140"/>
    </location>
    <ligand>
        <name>Mg(2+)</name>
        <dbReference type="ChEBI" id="CHEBI:18420"/>
        <label>1</label>
    </ligand>
</feature>
<organism evidence="16 17">
    <name type="scientific">Candidatus Agrococcus pullicola</name>
    <dbReference type="NCBI Taxonomy" id="2838429"/>
    <lineage>
        <taxon>Bacteria</taxon>
        <taxon>Bacillati</taxon>
        <taxon>Actinomycetota</taxon>
        <taxon>Actinomycetes</taxon>
        <taxon>Micrococcales</taxon>
        <taxon>Microbacteriaceae</taxon>
        <taxon>Agrococcus</taxon>
    </lineage>
</organism>
<dbReference type="NCBIfam" id="TIGR00228">
    <property type="entry name" value="ruvC"/>
    <property type="match status" value="1"/>
</dbReference>
<dbReference type="InterPro" id="IPR020563">
    <property type="entry name" value="X-over_junc_endoDNase_Mg_BS"/>
</dbReference>
<feature type="active site" evidence="13">
    <location>
        <position position="7"/>
    </location>
</feature>
<evidence type="ECO:0000256" key="12">
    <source>
        <dbReference type="ARBA" id="ARBA00029354"/>
    </source>
</evidence>
<keyword evidence="2 13" id="KW-0963">Cytoplasm</keyword>
<evidence type="ECO:0000313" key="17">
    <source>
        <dbReference type="Proteomes" id="UP000824005"/>
    </source>
</evidence>
<evidence type="ECO:0000256" key="8">
    <source>
        <dbReference type="ARBA" id="ARBA00022842"/>
    </source>
</evidence>
<keyword evidence="4 13" id="KW-0479">Metal-binding</keyword>
<dbReference type="Proteomes" id="UP000824005">
    <property type="component" value="Unassembled WGS sequence"/>
</dbReference>
<comment type="similarity">
    <text evidence="1 13">Belongs to the RuvC family.</text>
</comment>
<proteinExistence type="inferred from homology"/>
<dbReference type="SUPFAM" id="SSF53098">
    <property type="entry name" value="Ribonuclease H-like"/>
    <property type="match status" value="1"/>
</dbReference>
<dbReference type="FunFam" id="3.30.420.10:FF:000002">
    <property type="entry name" value="Crossover junction endodeoxyribonuclease RuvC"/>
    <property type="match status" value="1"/>
</dbReference>
<dbReference type="EMBL" id="DXDC01000256">
    <property type="protein sequence ID" value="HIY66303.1"/>
    <property type="molecule type" value="Genomic_DNA"/>
</dbReference>
<evidence type="ECO:0000256" key="10">
    <source>
        <dbReference type="ARBA" id="ARBA00023172"/>
    </source>
</evidence>
<comment type="caution">
    <text evidence="16">The sequence shown here is derived from an EMBL/GenBank/DDBJ whole genome shotgun (WGS) entry which is preliminary data.</text>
</comment>
<keyword evidence="5 13" id="KW-0255">Endonuclease</keyword>
<dbReference type="Gene3D" id="3.30.420.10">
    <property type="entry name" value="Ribonuclease H-like superfamily/Ribonuclease H"/>
    <property type="match status" value="1"/>
</dbReference>
<keyword evidence="9 13" id="KW-0238">DNA-binding</keyword>
<dbReference type="Pfam" id="PF02075">
    <property type="entry name" value="RuvC"/>
    <property type="match status" value="1"/>
</dbReference>
<feature type="active site" evidence="13">
    <location>
        <position position="140"/>
    </location>
</feature>
<comment type="subcellular location">
    <subcellularLocation>
        <location evidence="13">Cytoplasm</location>
    </subcellularLocation>
</comment>
<evidence type="ECO:0000256" key="3">
    <source>
        <dbReference type="ARBA" id="ARBA00022722"/>
    </source>
</evidence>
<dbReference type="PROSITE" id="PS01321">
    <property type="entry name" value="RUVC"/>
    <property type="match status" value="1"/>
</dbReference>
<evidence type="ECO:0000256" key="7">
    <source>
        <dbReference type="ARBA" id="ARBA00022801"/>
    </source>
</evidence>
<dbReference type="HAMAP" id="MF_00034">
    <property type="entry name" value="RuvC"/>
    <property type="match status" value="1"/>
</dbReference>
<accession>A0A9D2CA14</accession>
<evidence type="ECO:0000256" key="1">
    <source>
        <dbReference type="ARBA" id="ARBA00009518"/>
    </source>
</evidence>
<comment type="function">
    <text evidence="13">The RuvA-RuvB-RuvC complex processes Holliday junction (HJ) DNA during genetic recombination and DNA repair. Endonuclease that resolves HJ intermediates. Cleaves cruciform DNA by making single-stranded nicks across the HJ at symmetrical positions within the homologous arms, yielding a 5'-phosphate and a 3'-hydroxyl group; requires a central core of homology in the junction. The consensus cleavage sequence is 5'-(A/T)TT(C/G)-3'. Cleavage occurs on the 3'-side of the TT dinucleotide at the point of strand exchange. HJ branch migration catalyzed by RuvA-RuvB allows RuvC to scan DNA until it finds its consensus sequence, where it cleaves and resolves the cruciform DNA.</text>
</comment>
<evidence type="ECO:0000256" key="4">
    <source>
        <dbReference type="ARBA" id="ARBA00022723"/>
    </source>
</evidence>
<evidence type="ECO:0000256" key="2">
    <source>
        <dbReference type="ARBA" id="ARBA00022490"/>
    </source>
</evidence>
<evidence type="ECO:0000256" key="15">
    <source>
        <dbReference type="SAM" id="MobiDB-lite"/>
    </source>
</evidence>
<feature type="region of interest" description="Disordered" evidence="15">
    <location>
        <begin position="160"/>
        <end position="187"/>
    </location>
</feature>
<comment type="catalytic activity">
    <reaction evidence="12 13">
        <text>Endonucleolytic cleavage at a junction such as a reciprocal single-stranded crossover between two homologous DNA duplexes (Holliday junction).</text>
        <dbReference type="EC" id="3.1.21.10"/>
    </reaction>
</comment>
<comment type="subunit">
    <text evidence="13">Homodimer which binds Holliday junction (HJ) DNA. The HJ becomes 2-fold symmetrical on binding to RuvC with unstacked arms; it has a different conformation from HJ DNA in complex with RuvA. In the full resolvosome a probable DNA-RuvA(4)-RuvB(12)-RuvC(2) complex forms which resolves the HJ.</text>
</comment>
<evidence type="ECO:0000256" key="11">
    <source>
        <dbReference type="ARBA" id="ARBA00023204"/>
    </source>
</evidence>
<keyword evidence="11 13" id="KW-0234">DNA repair</keyword>
<keyword evidence="7 13" id="KW-0378">Hydrolase</keyword>
<gene>
    <name evidence="13 16" type="primary">ruvC</name>
    <name evidence="16" type="ORF">H9830_08520</name>
</gene>
<feature type="active site" evidence="13">
    <location>
        <position position="67"/>
    </location>
</feature>
<dbReference type="AlphaFoldDB" id="A0A9D2CA14"/>
<dbReference type="GO" id="GO:0008821">
    <property type="term" value="F:crossover junction DNA endonuclease activity"/>
    <property type="evidence" value="ECO:0007669"/>
    <property type="project" value="UniProtKB-UniRule"/>
</dbReference>
<dbReference type="CDD" id="cd16962">
    <property type="entry name" value="RuvC"/>
    <property type="match status" value="1"/>
</dbReference>
<reference evidence="16" key="1">
    <citation type="journal article" date="2021" name="PeerJ">
        <title>Extensive microbial diversity within the chicken gut microbiome revealed by metagenomics and culture.</title>
        <authorList>
            <person name="Gilroy R."/>
            <person name="Ravi A."/>
            <person name="Getino M."/>
            <person name="Pursley I."/>
            <person name="Horton D.L."/>
            <person name="Alikhan N.F."/>
            <person name="Baker D."/>
            <person name="Gharbi K."/>
            <person name="Hall N."/>
            <person name="Watson M."/>
            <person name="Adriaenssens E.M."/>
            <person name="Foster-Nyarko E."/>
            <person name="Jarju S."/>
            <person name="Secka A."/>
            <person name="Antonio M."/>
            <person name="Oren A."/>
            <person name="Chaudhuri R.R."/>
            <person name="La Ragione R."/>
            <person name="Hildebrand F."/>
            <person name="Pallen M.J."/>
        </authorList>
    </citation>
    <scope>NUCLEOTIDE SEQUENCE</scope>
    <source>
        <strain evidence="16">ChiGjej1B1-98</strain>
    </source>
</reference>
<dbReference type="PANTHER" id="PTHR30194">
    <property type="entry name" value="CROSSOVER JUNCTION ENDODEOXYRIBONUCLEASE RUVC"/>
    <property type="match status" value="1"/>
</dbReference>
<dbReference type="InterPro" id="IPR012337">
    <property type="entry name" value="RNaseH-like_sf"/>
</dbReference>
<protein>
    <recommendedName>
        <fullName evidence="13 14">Crossover junction endodeoxyribonuclease RuvC</fullName>
        <ecNumber evidence="13 14">3.1.21.10</ecNumber>
    </recommendedName>
    <alternativeName>
        <fullName evidence="13">Holliday junction nuclease RuvC</fullName>
    </alternativeName>
    <alternativeName>
        <fullName evidence="13">Holliday junction resolvase RuvC</fullName>
    </alternativeName>
</protein>
<dbReference type="GO" id="GO:0000287">
    <property type="term" value="F:magnesium ion binding"/>
    <property type="evidence" value="ECO:0007669"/>
    <property type="project" value="UniProtKB-UniRule"/>
</dbReference>
<name>A0A9D2CA14_9MICO</name>
<keyword evidence="3 13" id="KW-0540">Nuclease</keyword>
<dbReference type="EC" id="3.1.21.10" evidence="13 14"/>
<feature type="binding site" evidence="13">
    <location>
        <position position="7"/>
    </location>
    <ligand>
        <name>Mg(2+)</name>
        <dbReference type="ChEBI" id="CHEBI:18420"/>
        <label>1</label>
    </ligand>
</feature>
<reference evidence="16" key="2">
    <citation type="submission" date="2021-04" db="EMBL/GenBank/DDBJ databases">
        <authorList>
            <person name="Gilroy R."/>
        </authorList>
    </citation>
    <scope>NUCLEOTIDE SEQUENCE</scope>
    <source>
        <strain evidence="16">ChiGjej1B1-98</strain>
    </source>
</reference>
<dbReference type="GO" id="GO:0006310">
    <property type="term" value="P:DNA recombination"/>
    <property type="evidence" value="ECO:0007669"/>
    <property type="project" value="UniProtKB-UniRule"/>
</dbReference>
<keyword evidence="10 13" id="KW-0233">DNA recombination</keyword>
<feature type="binding site" evidence="13">
    <location>
        <position position="67"/>
    </location>
    <ligand>
        <name>Mg(2+)</name>
        <dbReference type="ChEBI" id="CHEBI:18420"/>
        <label>2</label>
    </ligand>
</feature>
<evidence type="ECO:0000256" key="13">
    <source>
        <dbReference type="HAMAP-Rule" id="MF_00034"/>
    </source>
</evidence>
<dbReference type="InterPro" id="IPR036397">
    <property type="entry name" value="RNaseH_sf"/>
</dbReference>
<evidence type="ECO:0000256" key="6">
    <source>
        <dbReference type="ARBA" id="ARBA00022763"/>
    </source>
</evidence>
<keyword evidence="8 13" id="KW-0460">Magnesium</keyword>
<dbReference type="GO" id="GO:0048476">
    <property type="term" value="C:Holliday junction resolvase complex"/>
    <property type="evidence" value="ECO:0007669"/>
    <property type="project" value="UniProtKB-UniRule"/>
</dbReference>
<comment type="cofactor">
    <cofactor evidence="13">
        <name>Mg(2+)</name>
        <dbReference type="ChEBI" id="CHEBI:18420"/>
    </cofactor>
    <text evidence="13">Binds 2 Mg(2+) ion per subunit.</text>
</comment>
<feature type="compositionally biased region" description="Basic and acidic residues" evidence="15">
    <location>
        <begin position="177"/>
        <end position="187"/>
    </location>
</feature>
<keyword evidence="6 13" id="KW-0227">DNA damage</keyword>
<evidence type="ECO:0000313" key="16">
    <source>
        <dbReference type="EMBL" id="HIY66303.1"/>
    </source>
</evidence>
<dbReference type="GO" id="GO:0003677">
    <property type="term" value="F:DNA binding"/>
    <property type="evidence" value="ECO:0007669"/>
    <property type="project" value="UniProtKB-KW"/>
</dbReference>
<dbReference type="InterPro" id="IPR002176">
    <property type="entry name" value="X-over_junc_endoDNase_RuvC"/>
</dbReference>
<evidence type="ECO:0000256" key="5">
    <source>
        <dbReference type="ARBA" id="ARBA00022759"/>
    </source>
</evidence>
<dbReference type="GO" id="GO:0006281">
    <property type="term" value="P:DNA repair"/>
    <property type="evidence" value="ECO:0007669"/>
    <property type="project" value="UniProtKB-UniRule"/>
</dbReference>
<dbReference type="GO" id="GO:0005737">
    <property type="term" value="C:cytoplasm"/>
    <property type="evidence" value="ECO:0007669"/>
    <property type="project" value="UniProtKB-SubCell"/>
</dbReference>
<evidence type="ECO:0000256" key="9">
    <source>
        <dbReference type="ARBA" id="ARBA00023125"/>
    </source>
</evidence>
<sequence>MRVLGIDPGLTRLGLGVVDVTPASQELVHVSVLRTGAGEPVEQRLLQLALGLESCIDQYRPDTIALERVFAQQNLHSVMGVAQISGIALRAAAERQIPIAMMTPTAVKGAVTGYGQADKVQVGEMVRRFLRLSAPPKPADASDALALAIAHGRASVRTGVVRGSGSGEPTAAQRAWAEAEAKARRGR</sequence>
<evidence type="ECO:0000256" key="14">
    <source>
        <dbReference type="NCBIfam" id="TIGR00228"/>
    </source>
</evidence>